<keyword evidence="3" id="KW-1185">Reference proteome</keyword>
<feature type="region of interest" description="Disordered" evidence="1">
    <location>
        <begin position="1"/>
        <end position="39"/>
    </location>
</feature>
<protein>
    <submittedName>
        <fullName evidence="2">Uncharacterized protein</fullName>
    </submittedName>
</protein>
<proteinExistence type="predicted"/>
<organism evidence="2 3">
    <name type="scientific">Portunus trituberculatus</name>
    <name type="common">Swimming crab</name>
    <name type="synonym">Neptunus trituberculatus</name>
    <dbReference type="NCBI Taxonomy" id="210409"/>
    <lineage>
        <taxon>Eukaryota</taxon>
        <taxon>Metazoa</taxon>
        <taxon>Ecdysozoa</taxon>
        <taxon>Arthropoda</taxon>
        <taxon>Crustacea</taxon>
        <taxon>Multicrustacea</taxon>
        <taxon>Malacostraca</taxon>
        <taxon>Eumalacostraca</taxon>
        <taxon>Eucarida</taxon>
        <taxon>Decapoda</taxon>
        <taxon>Pleocyemata</taxon>
        <taxon>Brachyura</taxon>
        <taxon>Eubrachyura</taxon>
        <taxon>Portunoidea</taxon>
        <taxon>Portunidae</taxon>
        <taxon>Portuninae</taxon>
        <taxon>Portunus</taxon>
    </lineage>
</organism>
<comment type="caution">
    <text evidence="2">The sequence shown here is derived from an EMBL/GenBank/DDBJ whole genome shotgun (WGS) entry which is preliminary data.</text>
</comment>
<evidence type="ECO:0000313" key="2">
    <source>
        <dbReference type="EMBL" id="MPD04361.1"/>
    </source>
</evidence>
<sequence length="61" mass="7272">MRVDGSASESHASHDTITMPPQLRPQPSTICPYSEDRRIRRRRMQEKEITRQRKLDILWPL</sequence>
<gene>
    <name evidence="2" type="ORF">E2C01_100042</name>
</gene>
<name>A0A5B7K5P3_PORTR</name>
<evidence type="ECO:0000256" key="1">
    <source>
        <dbReference type="SAM" id="MobiDB-lite"/>
    </source>
</evidence>
<evidence type="ECO:0000313" key="3">
    <source>
        <dbReference type="Proteomes" id="UP000324222"/>
    </source>
</evidence>
<accession>A0A5B7K5P3</accession>
<reference evidence="2 3" key="1">
    <citation type="submission" date="2019-05" db="EMBL/GenBank/DDBJ databases">
        <title>Another draft genome of Portunus trituberculatus and its Hox gene families provides insights of decapod evolution.</title>
        <authorList>
            <person name="Jeong J.-H."/>
            <person name="Song I."/>
            <person name="Kim S."/>
            <person name="Choi T."/>
            <person name="Kim D."/>
            <person name="Ryu S."/>
            <person name="Kim W."/>
        </authorList>
    </citation>
    <scope>NUCLEOTIDE SEQUENCE [LARGE SCALE GENOMIC DNA]</scope>
    <source>
        <tissue evidence="2">Muscle</tissue>
    </source>
</reference>
<dbReference type="EMBL" id="VSRR010140728">
    <property type="protein sequence ID" value="MPD04361.1"/>
    <property type="molecule type" value="Genomic_DNA"/>
</dbReference>
<dbReference type="AlphaFoldDB" id="A0A5B7K5P3"/>
<dbReference type="Proteomes" id="UP000324222">
    <property type="component" value="Unassembled WGS sequence"/>
</dbReference>